<organism evidence="1 2">
    <name type="scientific">Aerophototrophica crusticola</name>
    <dbReference type="NCBI Taxonomy" id="1709002"/>
    <lineage>
        <taxon>Bacteria</taxon>
        <taxon>Pseudomonadati</taxon>
        <taxon>Pseudomonadota</taxon>
        <taxon>Alphaproteobacteria</taxon>
        <taxon>Rhodospirillales</taxon>
        <taxon>Rhodospirillaceae</taxon>
        <taxon>Aerophototrophica</taxon>
    </lineage>
</organism>
<dbReference type="Proteomes" id="UP000501891">
    <property type="component" value="Chromosome"/>
</dbReference>
<accession>A0A858RB12</accession>
<protein>
    <recommendedName>
        <fullName evidence="3">Ribosomal protein S1</fullName>
    </recommendedName>
</protein>
<dbReference type="AlphaFoldDB" id="A0A858RB12"/>
<evidence type="ECO:0008006" key="3">
    <source>
        <dbReference type="Google" id="ProtNLM"/>
    </source>
</evidence>
<evidence type="ECO:0000313" key="2">
    <source>
        <dbReference type="Proteomes" id="UP000501891"/>
    </source>
</evidence>
<proteinExistence type="predicted"/>
<keyword evidence="2" id="KW-1185">Reference proteome</keyword>
<dbReference type="InterPro" id="IPR045502">
    <property type="entry name" value="DUF6489"/>
</dbReference>
<dbReference type="EMBL" id="CP051775">
    <property type="protein sequence ID" value="QJE74362.1"/>
    <property type="molecule type" value="Genomic_DNA"/>
</dbReference>
<name>A0A858RB12_9PROT</name>
<evidence type="ECO:0000313" key="1">
    <source>
        <dbReference type="EMBL" id="QJE74362.1"/>
    </source>
</evidence>
<dbReference type="KEGG" id="acru:HHL28_15920"/>
<gene>
    <name evidence="1" type="ORF">HHL28_15920</name>
</gene>
<dbReference type="Pfam" id="PF20099">
    <property type="entry name" value="DUF6489"/>
    <property type="match status" value="1"/>
</dbReference>
<sequence>MKVTVNIDCTPEEARTFFGLPDVQPMQQALMQQLQDRLSANIQAMDPEVMVRTWLPASIQGFEQIQKMLWNQMAAAMGAAGPSKDGKK</sequence>
<reference evidence="1" key="1">
    <citation type="submission" date="2020-04" db="EMBL/GenBank/DDBJ databases">
        <title>A desert anoxygenic phototrophic bacterium fixes CO2 using RubisCO under aerobic conditions.</title>
        <authorList>
            <person name="Tang K."/>
        </authorList>
    </citation>
    <scope>NUCLEOTIDE SEQUENCE [LARGE SCALE GENOMIC DNA]</scope>
    <source>
        <strain evidence="1">MIMtkB3</strain>
    </source>
</reference>